<gene>
    <name evidence="2" type="ORF">SAMN05443245_5850</name>
</gene>
<sequence length="33" mass="3712">MTNFDKTVHAFLLTVQLSVCLIVLVLMCLGYPK</sequence>
<protein>
    <submittedName>
        <fullName evidence="2">Uncharacterized protein</fullName>
    </submittedName>
</protein>
<evidence type="ECO:0000313" key="3">
    <source>
        <dbReference type="Proteomes" id="UP000183487"/>
    </source>
</evidence>
<name>A0A1H1IXQ8_9BURK</name>
<evidence type="ECO:0000256" key="1">
    <source>
        <dbReference type="SAM" id="Phobius"/>
    </source>
</evidence>
<reference evidence="3" key="1">
    <citation type="submission" date="2016-10" db="EMBL/GenBank/DDBJ databases">
        <authorList>
            <person name="Varghese N."/>
            <person name="Submissions S."/>
        </authorList>
    </citation>
    <scope>NUCLEOTIDE SEQUENCE [LARGE SCALE GENOMIC DNA]</scope>
    <source>
        <strain evidence="3">GAS106B</strain>
    </source>
</reference>
<keyword evidence="1" id="KW-0472">Membrane</keyword>
<dbReference type="AlphaFoldDB" id="A0A1H1IXQ8"/>
<keyword evidence="1" id="KW-0812">Transmembrane</keyword>
<dbReference type="EMBL" id="FNKP01000002">
    <property type="protein sequence ID" value="SDR42482.1"/>
    <property type="molecule type" value="Genomic_DNA"/>
</dbReference>
<feature type="transmembrane region" description="Helical" evidence="1">
    <location>
        <begin position="12"/>
        <end position="31"/>
    </location>
</feature>
<accession>A0A1H1IXQ8</accession>
<dbReference type="Proteomes" id="UP000183487">
    <property type="component" value="Unassembled WGS sequence"/>
</dbReference>
<keyword evidence="3" id="KW-1185">Reference proteome</keyword>
<organism evidence="2 3">
    <name type="scientific">Paraburkholderia fungorum</name>
    <dbReference type="NCBI Taxonomy" id="134537"/>
    <lineage>
        <taxon>Bacteria</taxon>
        <taxon>Pseudomonadati</taxon>
        <taxon>Pseudomonadota</taxon>
        <taxon>Betaproteobacteria</taxon>
        <taxon>Burkholderiales</taxon>
        <taxon>Burkholderiaceae</taxon>
        <taxon>Paraburkholderia</taxon>
    </lineage>
</organism>
<proteinExistence type="predicted"/>
<keyword evidence="1" id="KW-1133">Transmembrane helix</keyword>
<evidence type="ECO:0000313" key="2">
    <source>
        <dbReference type="EMBL" id="SDR42482.1"/>
    </source>
</evidence>